<dbReference type="PANTHER" id="PTHR47337">
    <property type="entry name" value="TETRATRICOPEPTIDE REPEAT (TPR)-LIKE SUPERFAMILY PROTEIN"/>
    <property type="match status" value="1"/>
</dbReference>
<dbReference type="Gene3D" id="2.170.270.10">
    <property type="entry name" value="SET domain"/>
    <property type="match status" value="1"/>
</dbReference>
<feature type="domain" description="SET" evidence="2">
    <location>
        <begin position="220"/>
        <end position="523"/>
    </location>
</feature>
<accession>W9SC65</accession>
<keyword evidence="1" id="KW-0802">TPR repeat</keyword>
<dbReference type="OrthoDB" id="1926212at2759"/>
<reference evidence="4" key="1">
    <citation type="submission" date="2013-01" db="EMBL/GenBank/DDBJ databases">
        <title>Draft Genome Sequence of a Mulberry Tree, Morus notabilis C.K. Schneid.</title>
        <authorList>
            <person name="He N."/>
            <person name="Zhao S."/>
        </authorList>
    </citation>
    <scope>NUCLEOTIDE SEQUENCE</scope>
</reference>
<keyword evidence="4" id="KW-1185">Reference proteome</keyword>
<organism evidence="3 4">
    <name type="scientific">Morus notabilis</name>
    <dbReference type="NCBI Taxonomy" id="981085"/>
    <lineage>
        <taxon>Eukaryota</taxon>
        <taxon>Viridiplantae</taxon>
        <taxon>Streptophyta</taxon>
        <taxon>Embryophyta</taxon>
        <taxon>Tracheophyta</taxon>
        <taxon>Spermatophyta</taxon>
        <taxon>Magnoliopsida</taxon>
        <taxon>eudicotyledons</taxon>
        <taxon>Gunneridae</taxon>
        <taxon>Pentapetalae</taxon>
        <taxon>rosids</taxon>
        <taxon>fabids</taxon>
        <taxon>Rosales</taxon>
        <taxon>Moraceae</taxon>
        <taxon>Moreae</taxon>
        <taxon>Morus</taxon>
    </lineage>
</organism>
<gene>
    <name evidence="3" type="ORF">L484_017104</name>
</gene>
<dbReference type="Pfam" id="PF00856">
    <property type="entry name" value="SET"/>
    <property type="match status" value="1"/>
</dbReference>
<dbReference type="eggNOG" id="KOG2084">
    <property type="taxonomic scope" value="Eukaryota"/>
</dbReference>
<dbReference type="KEGG" id="mnt:21400125"/>
<sequence>MEKLKSAIPETLKRMVADTTPGDLPRTCSSLLDFLLHFPPFHHMVEDLAESEKALCGKNEDEALQWKQKGNRCFATGDYSNALASYSQALRVAPMDAEDMDKNLVATLYLNRAFVLHKMNLLAECIRDCNRALQISPSYSKAWYRRGIANASLGNYKDAINDLNVAKTVELSSGAKSQIESELKTLSDECGRTTNPALKHTVKQFNILAKKDQIAEADQIKLQCVNTPDKARGMASTSNIPPGSLVHTEEPFATVILKSCRETHCHYCLNELPVDKVPCTSCSIPVYCSLNCQLRAGGKLFSFPKSHGIQKGLSNNLEKYVAEITLGANSETDIEHIPEHRHECHGVSWPSVLPSEIVLAGRAFVKSIMQRRGSLEIANLIEILDLSHHYSQMSPESRLEVQIYSTVLLCCLQRSSDLEIQINGFSIAQVVIIISQIRVNSMAITRIKSIDVNGIVDQFGKFSSGALTSNVEQVKVGQAIYKAGSLLNHSCQPNIHAYFLSRTLFIRTTETVAAGCPLELSYGLQVGQWDCKDRIKLLEDEYSFRCQCRACLKANFSDLVLHAFHCIKPNCSGIVVDSGVLNCEKHKIEQLYDIVGTSNWEPHFQVENFNSDYANEVMLDAFLDSNSSSNVNPGNCLKCGSYCDLETSRATVNKAWKCIRRLQDGIVSEDISSSELSDTLTSLDLLKSTLHAYNRRIAEVEDILAQAFCMVGDLQLARDHCKASIEILEKLYTCNHIVIGHELVKLSSIQLSLNDPAAVDSINRVVKIFSCYYGSDADFIFPHLQFLRKETEKFSL</sequence>
<dbReference type="InterPro" id="IPR011990">
    <property type="entry name" value="TPR-like_helical_dom_sf"/>
</dbReference>
<dbReference type="InterPro" id="IPR046341">
    <property type="entry name" value="SET_dom_sf"/>
</dbReference>
<evidence type="ECO:0000259" key="2">
    <source>
        <dbReference type="PROSITE" id="PS50280"/>
    </source>
</evidence>
<evidence type="ECO:0000313" key="4">
    <source>
        <dbReference type="Proteomes" id="UP000030645"/>
    </source>
</evidence>
<dbReference type="PROSITE" id="PS50280">
    <property type="entry name" value="SET"/>
    <property type="match status" value="1"/>
</dbReference>
<dbReference type="STRING" id="981085.W9SC65"/>
<evidence type="ECO:0000256" key="1">
    <source>
        <dbReference type="PROSITE-ProRule" id="PRU00339"/>
    </source>
</evidence>
<dbReference type="EMBL" id="KE345934">
    <property type="protein sequence ID" value="EXC21093.1"/>
    <property type="molecule type" value="Genomic_DNA"/>
</dbReference>
<dbReference type="AlphaFoldDB" id="W9SC65"/>
<name>W9SC65_9ROSA</name>
<dbReference type="PANTHER" id="PTHR47337:SF1">
    <property type="entry name" value="TETRATRICOPEPTIDE REPEAT (TPR)-LIKE SUPERFAMILY PROTEIN"/>
    <property type="match status" value="1"/>
</dbReference>
<proteinExistence type="predicted"/>
<protein>
    <submittedName>
        <fullName evidence="3">SET and MYND domain-containing protein 4</fullName>
    </submittedName>
</protein>
<dbReference type="Gene3D" id="1.25.40.10">
    <property type="entry name" value="Tetratricopeptide repeat domain"/>
    <property type="match status" value="2"/>
</dbReference>
<dbReference type="SMART" id="SM00028">
    <property type="entry name" value="TPR"/>
    <property type="match status" value="4"/>
</dbReference>
<dbReference type="InterPro" id="IPR019734">
    <property type="entry name" value="TPR_rpt"/>
</dbReference>
<dbReference type="PROSITE" id="PS50005">
    <property type="entry name" value="TPR"/>
    <property type="match status" value="1"/>
</dbReference>
<dbReference type="SUPFAM" id="SSF48452">
    <property type="entry name" value="TPR-like"/>
    <property type="match status" value="1"/>
</dbReference>
<dbReference type="SUPFAM" id="SSF82199">
    <property type="entry name" value="SET domain"/>
    <property type="match status" value="1"/>
</dbReference>
<dbReference type="Proteomes" id="UP000030645">
    <property type="component" value="Unassembled WGS sequence"/>
</dbReference>
<dbReference type="InterPro" id="IPR001214">
    <property type="entry name" value="SET_dom"/>
</dbReference>
<evidence type="ECO:0000313" key="3">
    <source>
        <dbReference type="EMBL" id="EXC21093.1"/>
    </source>
</evidence>
<feature type="repeat" description="TPR" evidence="1">
    <location>
        <begin position="63"/>
        <end position="96"/>
    </location>
</feature>